<evidence type="ECO:0000313" key="8">
    <source>
        <dbReference type="EMBL" id="VVE75259.1"/>
    </source>
</evidence>
<dbReference type="RefSeq" id="WP_174991120.1">
    <property type="nucleotide sequence ID" value="NZ_CABPSP010000020.1"/>
</dbReference>
<reference evidence="8 9" key="1">
    <citation type="submission" date="2019-08" db="EMBL/GenBank/DDBJ databases">
        <authorList>
            <person name="Peeters C."/>
        </authorList>
    </citation>
    <scope>NUCLEOTIDE SEQUENCE [LARGE SCALE GENOMIC DNA]</scope>
    <source>
        <strain evidence="8 9">LMG 31117</strain>
    </source>
</reference>
<comment type="similarity">
    <text evidence="1">Belongs to the sigma-70 factor family. ECF subfamily.</text>
</comment>
<dbReference type="Proteomes" id="UP000383122">
    <property type="component" value="Unassembled WGS sequence"/>
</dbReference>
<dbReference type="AlphaFoldDB" id="A0A5E5ANG8"/>
<keyword evidence="2" id="KW-0805">Transcription regulation</keyword>
<evidence type="ECO:0000256" key="2">
    <source>
        <dbReference type="ARBA" id="ARBA00023015"/>
    </source>
</evidence>
<dbReference type="InterPro" id="IPR013249">
    <property type="entry name" value="RNA_pol_sigma70_r4_t2"/>
</dbReference>
<evidence type="ECO:0000256" key="4">
    <source>
        <dbReference type="ARBA" id="ARBA00023125"/>
    </source>
</evidence>
<dbReference type="CDD" id="cd06171">
    <property type="entry name" value="Sigma70_r4"/>
    <property type="match status" value="1"/>
</dbReference>
<keyword evidence="9" id="KW-1185">Reference proteome</keyword>
<evidence type="ECO:0000256" key="3">
    <source>
        <dbReference type="ARBA" id="ARBA00023082"/>
    </source>
</evidence>
<dbReference type="GO" id="GO:0016987">
    <property type="term" value="F:sigma factor activity"/>
    <property type="evidence" value="ECO:0007669"/>
    <property type="project" value="UniProtKB-KW"/>
</dbReference>
<feature type="domain" description="RNA polymerase sigma factor 70 region 4 type 2" evidence="7">
    <location>
        <begin position="113"/>
        <end position="160"/>
    </location>
</feature>
<gene>
    <name evidence="8" type="primary">fecI_4</name>
    <name evidence="8" type="ORF">PAN31117_05122</name>
</gene>
<name>A0A5E5ANG8_9BURK</name>
<dbReference type="InterPro" id="IPR013325">
    <property type="entry name" value="RNA_pol_sigma_r2"/>
</dbReference>
<dbReference type="PANTHER" id="PTHR43133">
    <property type="entry name" value="RNA POLYMERASE ECF-TYPE SIGMA FACTO"/>
    <property type="match status" value="1"/>
</dbReference>
<dbReference type="Pfam" id="PF08281">
    <property type="entry name" value="Sigma70_r4_2"/>
    <property type="match status" value="1"/>
</dbReference>
<dbReference type="InterPro" id="IPR014284">
    <property type="entry name" value="RNA_pol_sigma-70_dom"/>
</dbReference>
<keyword evidence="4" id="KW-0238">DNA-binding</keyword>
<dbReference type="EMBL" id="CABPSP010000020">
    <property type="protein sequence ID" value="VVE75259.1"/>
    <property type="molecule type" value="Genomic_DNA"/>
</dbReference>
<evidence type="ECO:0000313" key="9">
    <source>
        <dbReference type="Proteomes" id="UP000383122"/>
    </source>
</evidence>
<evidence type="ECO:0000256" key="5">
    <source>
        <dbReference type="ARBA" id="ARBA00023163"/>
    </source>
</evidence>
<evidence type="ECO:0000259" key="7">
    <source>
        <dbReference type="Pfam" id="PF08281"/>
    </source>
</evidence>
<evidence type="ECO:0000259" key="6">
    <source>
        <dbReference type="Pfam" id="PF04542"/>
    </source>
</evidence>
<accession>A0A5E5ANG8</accession>
<dbReference type="NCBIfam" id="TIGR02937">
    <property type="entry name" value="sigma70-ECF"/>
    <property type="match status" value="1"/>
</dbReference>
<dbReference type="InterPro" id="IPR013324">
    <property type="entry name" value="RNA_pol_sigma_r3/r4-like"/>
</dbReference>
<dbReference type="Gene3D" id="1.10.10.10">
    <property type="entry name" value="Winged helix-like DNA-binding domain superfamily/Winged helix DNA-binding domain"/>
    <property type="match status" value="1"/>
</dbReference>
<dbReference type="GO" id="GO:0003677">
    <property type="term" value="F:DNA binding"/>
    <property type="evidence" value="ECO:0007669"/>
    <property type="project" value="UniProtKB-KW"/>
</dbReference>
<keyword evidence="5" id="KW-0804">Transcription</keyword>
<keyword evidence="3" id="KW-0731">Sigma factor</keyword>
<dbReference type="PANTHER" id="PTHR43133:SF8">
    <property type="entry name" value="RNA POLYMERASE SIGMA FACTOR HI_1459-RELATED"/>
    <property type="match status" value="1"/>
</dbReference>
<dbReference type="InterPro" id="IPR036388">
    <property type="entry name" value="WH-like_DNA-bd_sf"/>
</dbReference>
<dbReference type="Pfam" id="PF04542">
    <property type="entry name" value="Sigma70_r2"/>
    <property type="match status" value="1"/>
</dbReference>
<feature type="domain" description="RNA polymerase sigma-70 region 2" evidence="6">
    <location>
        <begin position="24"/>
        <end position="81"/>
    </location>
</feature>
<dbReference type="SUPFAM" id="SSF88659">
    <property type="entry name" value="Sigma3 and sigma4 domains of RNA polymerase sigma factors"/>
    <property type="match status" value="1"/>
</dbReference>
<dbReference type="InterPro" id="IPR007627">
    <property type="entry name" value="RNA_pol_sigma70_r2"/>
</dbReference>
<proteinExistence type="inferred from homology"/>
<dbReference type="Gene3D" id="1.10.1740.10">
    <property type="match status" value="1"/>
</dbReference>
<dbReference type="SUPFAM" id="SSF88946">
    <property type="entry name" value="Sigma2 domain of RNA polymerase sigma factors"/>
    <property type="match status" value="1"/>
</dbReference>
<dbReference type="GO" id="GO:0006352">
    <property type="term" value="P:DNA-templated transcription initiation"/>
    <property type="evidence" value="ECO:0007669"/>
    <property type="project" value="InterPro"/>
</dbReference>
<evidence type="ECO:0000256" key="1">
    <source>
        <dbReference type="ARBA" id="ARBA00010641"/>
    </source>
</evidence>
<sequence>MAENAPPLLLDYLTTRYHNLKLRLRKVLGDDELADDALHDTWLRLKKQEDEASGTIQSPASYLVRMAVNLAVDARRKHGRTVSGSEIDELLDEIADASPGPLQVTESRADLASLMDVLNRMPERRRQIVVMVRWNGMTQREAAQALGVSLRTVESDLQRANDYLNAYMSARENDERF</sequence>
<dbReference type="InterPro" id="IPR039425">
    <property type="entry name" value="RNA_pol_sigma-70-like"/>
</dbReference>
<protein>
    <submittedName>
        <fullName evidence="8">Putative RNA polymerase sigma factor FecI</fullName>
    </submittedName>
</protein>
<organism evidence="8 9">
    <name type="scientific">Pandoraea anapnoica</name>
    <dbReference type="NCBI Taxonomy" id="2508301"/>
    <lineage>
        <taxon>Bacteria</taxon>
        <taxon>Pseudomonadati</taxon>
        <taxon>Pseudomonadota</taxon>
        <taxon>Betaproteobacteria</taxon>
        <taxon>Burkholderiales</taxon>
        <taxon>Burkholderiaceae</taxon>
        <taxon>Pandoraea</taxon>
    </lineage>
</organism>